<dbReference type="PANTHER" id="PTHR33223">
    <property type="entry name" value="CCHC-TYPE DOMAIN-CONTAINING PROTEIN"/>
    <property type="match status" value="1"/>
</dbReference>
<reference evidence="2 3" key="1">
    <citation type="submission" date="2023-01" db="EMBL/GenBank/DDBJ databases">
        <authorList>
            <person name="Kreplak J."/>
        </authorList>
    </citation>
    <scope>NUCLEOTIDE SEQUENCE [LARGE SCALE GENOMIC DNA]</scope>
</reference>
<evidence type="ECO:0000259" key="1">
    <source>
        <dbReference type="Pfam" id="PF03732"/>
    </source>
</evidence>
<name>A0AAV0ZD52_VICFA</name>
<dbReference type="InterPro" id="IPR005162">
    <property type="entry name" value="Retrotrans_gag_dom"/>
</dbReference>
<sequence>MLHYHNVAGTIKCRLFPTNLRKDAIEWYKSLAPGSITCLRNLKNQFISSSTASRRHPNIETALEAIVQRHDETLREFIDRFNREAIQVPCTDHMKRYLLEKGLFSGTKFRKAVGIEPPRTFDALLEKARAYMDYEEREATNIARDPRNRGSTSHP</sequence>
<dbReference type="AlphaFoldDB" id="A0AAV0ZD52"/>
<dbReference type="Pfam" id="PF03732">
    <property type="entry name" value="Retrotrans_gag"/>
    <property type="match status" value="1"/>
</dbReference>
<dbReference type="EMBL" id="OX451735">
    <property type="protein sequence ID" value="CAI8594762.1"/>
    <property type="molecule type" value="Genomic_DNA"/>
</dbReference>
<evidence type="ECO:0000313" key="3">
    <source>
        <dbReference type="Proteomes" id="UP001157006"/>
    </source>
</evidence>
<protein>
    <recommendedName>
        <fullName evidence="1">Retrotransposon gag domain-containing protein</fullName>
    </recommendedName>
</protein>
<feature type="domain" description="Retrotransposon gag" evidence="1">
    <location>
        <begin position="14"/>
        <end position="103"/>
    </location>
</feature>
<accession>A0AAV0ZD52</accession>
<dbReference type="PANTHER" id="PTHR33223:SF10">
    <property type="entry name" value="AMINOTRANSFERASE-LIKE PLANT MOBILE DOMAIN-CONTAINING PROTEIN"/>
    <property type="match status" value="1"/>
</dbReference>
<keyword evidence="3" id="KW-1185">Reference proteome</keyword>
<dbReference type="Proteomes" id="UP001157006">
    <property type="component" value="Chromosome 1S"/>
</dbReference>
<evidence type="ECO:0000313" key="2">
    <source>
        <dbReference type="EMBL" id="CAI8594762.1"/>
    </source>
</evidence>
<organism evidence="2 3">
    <name type="scientific">Vicia faba</name>
    <name type="common">Broad bean</name>
    <name type="synonym">Faba vulgaris</name>
    <dbReference type="NCBI Taxonomy" id="3906"/>
    <lineage>
        <taxon>Eukaryota</taxon>
        <taxon>Viridiplantae</taxon>
        <taxon>Streptophyta</taxon>
        <taxon>Embryophyta</taxon>
        <taxon>Tracheophyta</taxon>
        <taxon>Spermatophyta</taxon>
        <taxon>Magnoliopsida</taxon>
        <taxon>eudicotyledons</taxon>
        <taxon>Gunneridae</taxon>
        <taxon>Pentapetalae</taxon>
        <taxon>rosids</taxon>
        <taxon>fabids</taxon>
        <taxon>Fabales</taxon>
        <taxon>Fabaceae</taxon>
        <taxon>Papilionoideae</taxon>
        <taxon>50 kb inversion clade</taxon>
        <taxon>NPAAA clade</taxon>
        <taxon>Hologalegina</taxon>
        <taxon>IRL clade</taxon>
        <taxon>Fabeae</taxon>
        <taxon>Vicia</taxon>
    </lineage>
</organism>
<gene>
    <name evidence="2" type="ORF">VFH_I157040</name>
</gene>
<proteinExistence type="predicted"/>